<reference evidence="2 3" key="1">
    <citation type="journal article" date="2012" name="J. Bacteriol.">
        <title>Complete Genome Sequence of the BTEX-Degrading Bacterium Pseudoxanthomonas spadix BD-a59.</title>
        <authorList>
            <person name="Lee S.H."/>
            <person name="Jin H.M."/>
            <person name="Lee H.J."/>
            <person name="Kim J.M."/>
            <person name="Jeon C.O."/>
        </authorList>
    </citation>
    <scope>NUCLEOTIDE SEQUENCE [LARGE SCALE GENOMIC DNA]</scope>
    <source>
        <strain evidence="2 3">BD-a59</strain>
    </source>
</reference>
<accession>G7UTM9</accession>
<evidence type="ECO:0000313" key="3">
    <source>
        <dbReference type="Proteomes" id="UP000005870"/>
    </source>
</evidence>
<name>G7UTM9_PSEUP</name>
<dbReference type="EMBL" id="CP003093">
    <property type="protein sequence ID" value="AER54930.1"/>
    <property type="molecule type" value="Genomic_DNA"/>
</dbReference>
<dbReference type="HOGENOM" id="CLU_3275512_0_0_6"/>
<feature type="compositionally biased region" description="Basic and acidic residues" evidence="1">
    <location>
        <begin position="11"/>
        <end position="32"/>
    </location>
</feature>
<evidence type="ECO:0000313" key="2">
    <source>
        <dbReference type="EMBL" id="AER54930.1"/>
    </source>
</evidence>
<dbReference type="KEGG" id="psd:DSC_01385"/>
<keyword evidence="3" id="KW-1185">Reference proteome</keyword>
<feature type="region of interest" description="Disordered" evidence="1">
    <location>
        <begin position="1"/>
        <end position="41"/>
    </location>
</feature>
<organism evidence="2 3">
    <name type="scientific">Pseudoxanthomonas spadix (strain BD-a59)</name>
    <dbReference type="NCBI Taxonomy" id="1045855"/>
    <lineage>
        <taxon>Bacteria</taxon>
        <taxon>Pseudomonadati</taxon>
        <taxon>Pseudomonadota</taxon>
        <taxon>Gammaproteobacteria</taxon>
        <taxon>Lysobacterales</taxon>
        <taxon>Lysobacteraceae</taxon>
        <taxon>Pseudoxanthomonas</taxon>
    </lineage>
</organism>
<evidence type="ECO:0000256" key="1">
    <source>
        <dbReference type="SAM" id="MobiDB-lite"/>
    </source>
</evidence>
<dbReference type="AlphaFoldDB" id="G7UTM9"/>
<proteinExistence type="predicted"/>
<protein>
    <submittedName>
        <fullName evidence="2">Uncharacterized protein</fullName>
    </submittedName>
</protein>
<dbReference type="Proteomes" id="UP000005870">
    <property type="component" value="Chromosome"/>
</dbReference>
<gene>
    <name evidence="2" type="ordered locus">DSC_01385</name>
</gene>
<sequence>MPLTPEIVLSDEERAEKVSRDPQFVEKLEDIRSGATPTSNG</sequence>